<dbReference type="InterPro" id="IPR018967">
    <property type="entry name" value="FeS-contain_CDGSH-typ"/>
</dbReference>
<dbReference type="OrthoDB" id="9795032at2"/>
<dbReference type="AlphaFoldDB" id="A0A098S803"/>
<proteinExistence type="predicted"/>
<evidence type="ECO:0000256" key="2">
    <source>
        <dbReference type="ARBA" id="ARBA00022723"/>
    </source>
</evidence>
<keyword evidence="3" id="KW-0408">Iron</keyword>
<dbReference type="GO" id="GO:0051537">
    <property type="term" value="F:2 iron, 2 sulfur cluster binding"/>
    <property type="evidence" value="ECO:0007669"/>
    <property type="project" value="UniProtKB-KW"/>
</dbReference>
<dbReference type="GO" id="GO:0005737">
    <property type="term" value="C:cytoplasm"/>
    <property type="evidence" value="ECO:0007669"/>
    <property type="project" value="UniProtKB-ARBA"/>
</dbReference>
<comment type="caution">
    <text evidence="6">The sequence shown here is derived from an EMBL/GenBank/DDBJ whole genome shotgun (WGS) entry which is preliminary data.</text>
</comment>
<dbReference type="STRING" id="1524460.IX84_08585"/>
<dbReference type="Proteomes" id="UP000029736">
    <property type="component" value="Unassembled WGS sequence"/>
</dbReference>
<dbReference type="GO" id="GO:0046872">
    <property type="term" value="F:metal ion binding"/>
    <property type="evidence" value="ECO:0007669"/>
    <property type="project" value="UniProtKB-KW"/>
</dbReference>
<sequence>MSQEKPIVKEYSNGEITIVWKPKQCMHSRLCFNGLPEVFDPKARPWVNAEGADSERIAEQVKKCPSGALTFYYNDENKQAVQANKQAPAGATEAEVIPNGPLMVKGTIALKDGQGNTSVQEKLTAFCRCGASSNKPFCDGSHKKIGFEG</sequence>
<dbReference type="SMART" id="SM00704">
    <property type="entry name" value="ZnF_CDGSH"/>
    <property type="match status" value="1"/>
</dbReference>
<keyword evidence="4" id="KW-0411">Iron-sulfur</keyword>
<evidence type="ECO:0000256" key="1">
    <source>
        <dbReference type="ARBA" id="ARBA00022714"/>
    </source>
</evidence>
<dbReference type="InterPro" id="IPR042216">
    <property type="entry name" value="MitoNEET_CISD"/>
</dbReference>
<evidence type="ECO:0000256" key="3">
    <source>
        <dbReference type="ARBA" id="ARBA00023004"/>
    </source>
</evidence>
<keyword evidence="7" id="KW-1185">Reference proteome</keyword>
<dbReference type="RefSeq" id="WP_044218536.1">
    <property type="nucleotide sequence ID" value="NZ_JBKAGJ010000018.1"/>
</dbReference>
<accession>A0A098S803</accession>
<evidence type="ECO:0000259" key="5">
    <source>
        <dbReference type="SMART" id="SM00704"/>
    </source>
</evidence>
<dbReference type="Pfam" id="PF06902">
    <property type="entry name" value="Fer4_19"/>
    <property type="match status" value="1"/>
</dbReference>
<evidence type="ECO:0000313" key="6">
    <source>
        <dbReference type="EMBL" id="KGE88704.1"/>
    </source>
</evidence>
<keyword evidence="2" id="KW-0479">Metal-binding</keyword>
<dbReference type="EMBL" id="JPOS01000018">
    <property type="protein sequence ID" value="KGE88704.1"/>
    <property type="molecule type" value="Genomic_DNA"/>
</dbReference>
<organism evidence="6 7">
    <name type="scientific">Phaeodactylibacter xiamenensis</name>
    <dbReference type="NCBI Taxonomy" id="1524460"/>
    <lineage>
        <taxon>Bacteria</taxon>
        <taxon>Pseudomonadati</taxon>
        <taxon>Bacteroidota</taxon>
        <taxon>Saprospiria</taxon>
        <taxon>Saprospirales</taxon>
        <taxon>Haliscomenobacteraceae</taxon>
        <taxon>Phaeodactylibacter</taxon>
    </lineage>
</organism>
<protein>
    <recommendedName>
        <fullName evidence="5">Iron-binding zinc finger CDGSH type domain-containing protein</fullName>
    </recommendedName>
</protein>
<dbReference type="Gene3D" id="3.40.5.90">
    <property type="entry name" value="CDGSH iron-sulfur domain, mitoNEET-type"/>
    <property type="match status" value="1"/>
</dbReference>
<keyword evidence="1" id="KW-0001">2Fe-2S</keyword>
<evidence type="ECO:0000313" key="7">
    <source>
        <dbReference type="Proteomes" id="UP000029736"/>
    </source>
</evidence>
<reference evidence="6 7" key="1">
    <citation type="journal article" date="2014" name="Int. J. Syst. Evol. Microbiol.">
        <title>Phaeodactylibacter xiamenensis gen. nov., sp. nov., a member of the family Saprospiraceae isolated from the marine alga Phaeodactylum tricornutum.</title>
        <authorList>
            <person name="Chen Z.Jr."/>
            <person name="Lei X."/>
            <person name="Lai Q."/>
            <person name="Li Y."/>
            <person name="Zhang B."/>
            <person name="Zhang J."/>
            <person name="Zhang H."/>
            <person name="Yang L."/>
            <person name="Zheng W."/>
            <person name="Tian Y."/>
            <person name="Yu Z."/>
            <person name="Xu H.Jr."/>
            <person name="Zheng T."/>
        </authorList>
    </citation>
    <scope>NUCLEOTIDE SEQUENCE [LARGE SCALE GENOMIC DNA]</scope>
    <source>
        <strain evidence="6 7">KD52</strain>
    </source>
</reference>
<name>A0A098S803_9BACT</name>
<evidence type="ECO:0000256" key="4">
    <source>
        <dbReference type="ARBA" id="ARBA00023014"/>
    </source>
</evidence>
<feature type="domain" description="Iron-binding zinc finger CDGSH type" evidence="5">
    <location>
        <begin position="99"/>
        <end position="148"/>
    </location>
</feature>
<dbReference type="Pfam" id="PF09360">
    <property type="entry name" value="zf-CDGSH"/>
    <property type="match status" value="1"/>
</dbReference>
<dbReference type="InterPro" id="IPR010693">
    <property type="entry name" value="Divergent_4Fe-4S_mono-cluster"/>
</dbReference>
<gene>
    <name evidence="6" type="ORF">IX84_08585</name>
</gene>